<evidence type="ECO:0000259" key="3">
    <source>
        <dbReference type="Pfam" id="PF01494"/>
    </source>
</evidence>
<dbReference type="PRINTS" id="PR00420">
    <property type="entry name" value="RNGMNOXGNASE"/>
</dbReference>
<gene>
    <name evidence="4" type="ORF">C8E87_0719</name>
</gene>
<evidence type="ECO:0000256" key="1">
    <source>
        <dbReference type="ARBA" id="ARBA00022630"/>
    </source>
</evidence>
<dbReference type="InterPro" id="IPR050641">
    <property type="entry name" value="RIFMO-like"/>
</dbReference>
<dbReference type="PANTHER" id="PTHR43004">
    <property type="entry name" value="TRK SYSTEM POTASSIUM UPTAKE PROTEIN"/>
    <property type="match status" value="1"/>
</dbReference>
<dbReference type="InterPro" id="IPR036188">
    <property type="entry name" value="FAD/NAD-bd_sf"/>
</dbReference>
<dbReference type="AlphaFoldDB" id="A0A4R6JP15"/>
<dbReference type="Pfam" id="PF01494">
    <property type="entry name" value="FAD_binding_3"/>
    <property type="match status" value="1"/>
</dbReference>
<organism evidence="4 5">
    <name type="scientific">Paractinoplanes brasiliensis</name>
    <dbReference type="NCBI Taxonomy" id="52695"/>
    <lineage>
        <taxon>Bacteria</taxon>
        <taxon>Bacillati</taxon>
        <taxon>Actinomycetota</taxon>
        <taxon>Actinomycetes</taxon>
        <taxon>Micromonosporales</taxon>
        <taxon>Micromonosporaceae</taxon>
        <taxon>Paractinoplanes</taxon>
    </lineage>
</organism>
<proteinExistence type="predicted"/>
<sequence length="396" mass="43322">MRHVRVNVGIVGAGPAGLALANVLRQHGISTIVVEKDSRETVETTPRAGLIEQRTVTFLERAELATGLLTNAMRTGSCTFIHQGEAFSVPYADLAEGRKHYIYPQQFLVRDLIAIHGGAGGDILFSHEVTQIDGGDATEPATMVARSTKGAESVEIRCDFIAAADGSDSIAHRAVPESIRMPLRHQHPFRWLALLADVPPFVPEIVYGMHPIHGAAQMPRTATVSRFYLQIQAGETVNDWNDDRIWAALRDVLVVKGHPVTTGTITEKAIIGRSDHVSRTMQHGRIFLLGDAAHTISLAGGKGMNLAVADAEVLGAAMARYYDRDDEQPLENYTRERQPKIWKAVLFSHWLINLLHSTAGDAAASAFSNELRLATIRELRSQGPVARMFAEEYAGE</sequence>
<dbReference type="Gene3D" id="3.30.9.10">
    <property type="entry name" value="D-Amino Acid Oxidase, subunit A, domain 2"/>
    <property type="match status" value="1"/>
</dbReference>
<keyword evidence="5" id="KW-1185">Reference proteome</keyword>
<evidence type="ECO:0000256" key="2">
    <source>
        <dbReference type="ARBA" id="ARBA00022827"/>
    </source>
</evidence>
<feature type="domain" description="FAD-binding" evidence="3">
    <location>
        <begin position="6"/>
        <end position="347"/>
    </location>
</feature>
<dbReference type="NCBIfam" id="NF006091">
    <property type="entry name" value="PRK08243.1"/>
    <property type="match status" value="1"/>
</dbReference>
<accession>A0A4R6JP15</accession>
<evidence type="ECO:0000313" key="5">
    <source>
        <dbReference type="Proteomes" id="UP000294901"/>
    </source>
</evidence>
<dbReference type="SUPFAM" id="SSF54373">
    <property type="entry name" value="FAD-linked reductases, C-terminal domain"/>
    <property type="match status" value="1"/>
</dbReference>
<protein>
    <submittedName>
        <fullName evidence="4">p-hydroxybenzoate 3-monooxygenase</fullName>
    </submittedName>
</protein>
<keyword evidence="4" id="KW-0560">Oxidoreductase</keyword>
<dbReference type="PANTHER" id="PTHR43004:SF3">
    <property type="entry name" value="P-HYDROXYBENZOATE HYDROXYLASE"/>
    <property type="match status" value="1"/>
</dbReference>
<dbReference type="Proteomes" id="UP000294901">
    <property type="component" value="Unassembled WGS sequence"/>
</dbReference>
<comment type="caution">
    <text evidence="4">The sequence shown here is derived from an EMBL/GenBank/DDBJ whole genome shotgun (WGS) entry which is preliminary data.</text>
</comment>
<keyword evidence="1" id="KW-0285">Flavoprotein</keyword>
<dbReference type="EMBL" id="SNWR01000001">
    <property type="protein sequence ID" value="TDO37121.1"/>
    <property type="molecule type" value="Genomic_DNA"/>
</dbReference>
<keyword evidence="4" id="KW-0503">Monooxygenase</keyword>
<dbReference type="GO" id="GO:0071949">
    <property type="term" value="F:FAD binding"/>
    <property type="evidence" value="ECO:0007669"/>
    <property type="project" value="InterPro"/>
</dbReference>
<dbReference type="RefSeq" id="WP_133871791.1">
    <property type="nucleotide sequence ID" value="NZ_BOMD01000100.1"/>
</dbReference>
<dbReference type="SUPFAM" id="SSF51905">
    <property type="entry name" value="FAD/NAD(P)-binding domain"/>
    <property type="match status" value="1"/>
</dbReference>
<dbReference type="GO" id="GO:0016709">
    <property type="term" value="F:oxidoreductase activity, acting on paired donors, with incorporation or reduction of molecular oxygen, NAD(P)H as one donor, and incorporation of one atom of oxygen"/>
    <property type="evidence" value="ECO:0007669"/>
    <property type="project" value="UniProtKB-ARBA"/>
</dbReference>
<dbReference type="InterPro" id="IPR002938">
    <property type="entry name" value="FAD-bd"/>
</dbReference>
<keyword evidence="2" id="KW-0274">FAD</keyword>
<reference evidence="4 5" key="1">
    <citation type="submission" date="2019-03" db="EMBL/GenBank/DDBJ databases">
        <title>Sequencing the genomes of 1000 actinobacteria strains.</title>
        <authorList>
            <person name="Klenk H.-P."/>
        </authorList>
    </citation>
    <scope>NUCLEOTIDE SEQUENCE [LARGE SCALE GENOMIC DNA]</scope>
    <source>
        <strain evidence="4 5">DSM 43805</strain>
    </source>
</reference>
<evidence type="ECO:0000313" key="4">
    <source>
        <dbReference type="EMBL" id="TDO37121.1"/>
    </source>
</evidence>
<dbReference type="OrthoDB" id="3647401at2"/>
<name>A0A4R6JP15_9ACTN</name>
<dbReference type="Gene3D" id="3.50.50.60">
    <property type="entry name" value="FAD/NAD(P)-binding domain"/>
    <property type="match status" value="1"/>
</dbReference>